<dbReference type="SUPFAM" id="SSF82708">
    <property type="entry name" value="R3H domain"/>
    <property type="match status" value="1"/>
</dbReference>
<feature type="domain" description="R3H" evidence="1">
    <location>
        <begin position="11"/>
        <end position="76"/>
    </location>
</feature>
<name>A0A813EDV4_POLGL</name>
<dbReference type="InterPro" id="IPR036867">
    <property type="entry name" value="R3H_dom_sf"/>
</dbReference>
<feature type="non-terminal residue" evidence="2">
    <location>
        <position position="1"/>
    </location>
</feature>
<reference evidence="2" key="1">
    <citation type="submission" date="2021-02" db="EMBL/GenBank/DDBJ databases">
        <authorList>
            <person name="Dougan E. K."/>
            <person name="Rhodes N."/>
            <person name="Thang M."/>
            <person name="Chan C."/>
        </authorList>
    </citation>
    <scope>NUCLEOTIDE SEQUENCE</scope>
</reference>
<dbReference type="SMART" id="SM00393">
    <property type="entry name" value="R3H"/>
    <property type="match status" value="1"/>
</dbReference>
<dbReference type="OrthoDB" id="29523at2759"/>
<gene>
    <name evidence="2" type="ORF">PGLA1383_LOCUS15535</name>
</gene>
<comment type="caution">
    <text evidence="2">The sequence shown here is derived from an EMBL/GenBank/DDBJ whole genome shotgun (WGS) entry which is preliminary data.</text>
</comment>
<evidence type="ECO:0000313" key="2">
    <source>
        <dbReference type="EMBL" id="CAE8597083.1"/>
    </source>
</evidence>
<protein>
    <recommendedName>
        <fullName evidence="1">R3H domain-containing protein</fullName>
    </recommendedName>
</protein>
<dbReference type="GO" id="GO:0003676">
    <property type="term" value="F:nucleic acid binding"/>
    <property type="evidence" value="ECO:0007669"/>
    <property type="project" value="UniProtKB-UniRule"/>
</dbReference>
<keyword evidence="3" id="KW-1185">Reference proteome</keyword>
<evidence type="ECO:0000313" key="3">
    <source>
        <dbReference type="Proteomes" id="UP000654075"/>
    </source>
</evidence>
<proteinExistence type="predicted"/>
<organism evidence="2 3">
    <name type="scientific">Polarella glacialis</name>
    <name type="common">Dinoflagellate</name>
    <dbReference type="NCBI Taxonomy" id="89957"/>
    <lineage>
        <taxon>Eukaryota</taxon>
        <taxon>Sar</taxon>
        <taxon>Alveolata</taxon>
        <taxon>Dinophyceae</taxon>
        <taxon>Suessiales</taxon>
        <taxon>Suessiaceae</taxon>
        <taxon>Polarella</taxon>
    </lineage>
</organism>
<dbReference type="Proteomes" id="UP000654075">
    <property type="component" value="Unassembled WGS sequence"/>
</dbReference>
<dbReference type="PROSITE" id="PS51061">
    <property type="entry name" value="R3H"/>
    <property type="match status" value="1"/>
</dbReference>
<dbReference type="AlphaFoldDB" id="A0A813EDV4"/>
<sequence length="132" mass="14185">TVGDPTMTTSESFRKDVAGKLDLVVNSSDLRASTDFPSCLSAEERKYIHHISEQFGLKHESRGRGDGRYITVTKDPAKAGRRGLAGGNNAVQDQPRLRLPPAAWEVLEHPLVQHSAQQGNAEAAAEGAPLVA</sequence>
<dbReference type="InterPro" id="IPR001374">
    <property type="entry name" value="R3H_dom"/>
</dbReference>
<dbReference type="CDD" id="cd02325">
    <property type="entry name" value="R3H"/>
    <property type="match status" value="1"/>
</dbReference>
<accession>A0A813EDV4</accession>
<feature type="non-terminal residue" evidence="2">
    <location>
        <position position="132"/>
    </location>
</feature>
<evidence type="ECO:0000259" key="1">
    <source>
        <dbReference type="PROSITE" id="PS51061"/>
    </source>
</evidence>
<dbReference type="EMBL" id="CAJNNV010009169">
    <property type="protein sequence ID" value="CAE8597083.1"/>
    <property type="molecule type" value="Genomic_DNA"/>
</dbReference>
<dbReference type="Gene3D" id="3.30.1370.50">
    <property type="entry name" value="R3H-like domain"/>
    <property type="match status" value="1"/>
</dbReference>
<dbReference type="Pfam" id="PF01424">
    <property type="entry name" value="R3H"/>
    <property type="match status" value="1"/>
</dbReference>